<dbReference type="STRING" id="1449351.RISW2_05225"/>
<evidence type="ECO:0000313" key="2">
    <source>
        <dbReference type="Proteomes" id="UP000023430"/>
    </source>
</evidence>
<dbReference type="Pfam" id="PF03597">
    <property type="entry name" value="FixS"/>
    <property type="match status" value="1"/>
</dbReference>
<accession>X7F9B9</accession>
<evidence type="ECO:0000313" key="1">
    <source>
        <dbReference type="EMBL" id="ETX28701.1"/>
    </source>
</evidence>
<gene>
    <name evidence="1" type="ORF">RISW2_05225</name>
</gene>
<protein>
    <recommendedName>
        <fullName evidence="3">Cytochrome oxidase maturation protein Cbb3</fullName>
    </recommendedName>
</protein>
<evidence type="ECO:0008006" key="3">
    <source>
        <dbReference type="Google" id="ProtNLM"/>
    </source>
</evidence>
<dbReference type="OrthoDB" id="9802763at2"/>
<keyword evidence="2" id="KW-1185">Reference proteome</keyword>
<dbReference type="PANTHER" id="PTHR41532">
    <property type="entry name" value="FIXS PROTEIN"/>
    <property type="match status" value="1"/>
</dbReference>
<dbReference type="RefSeq" id="WP_084615362.1">
    <property type="nucleotide sequence ID" value="NZ_JAME01000016.1"/>
</dbReference>
<proteinExistence type="predicted"/>
<dbReference type="eggNOG" id="COG3197">
    <property type="taxonomic scope" value="Bacteria"/>
</dbReference>
<reference evidence="1 2" key="1">
    <citation type="submission" date="2014-01" db="EMBL/GenBank/DDBJ databases">
        <title>Roseivivax isoporae LMG 25204 Genome Sequencing.</title>
        <authorList>
            <person name="Lai Q."/>
            <person name="Li G."/>
            <person name="Shao Z."/>
        </authorList>
    </citation>
    <scope>NUCLEOTIDE SEQUENCE [LARGE SCALE GENOMIC DNA]</scope>
    <source>
        <strain evidence="1 2">LMG 25204</strain>
    </source>
</reference>
<dbReference type="Proteomes" id="UP000023430">
    <property type="component" value="Unassembled WGS sequence"/>
</dbReference>
<comment type="caution">
    <text evidence="1">The sequence shown here is derived from an EMBL/GenBank/DDBJ whole genome shotgun (WGS) entry which is preliminary data.</text>
</comment>
<dbReference type="InterPro" id="IPR004714">
    <property type="entry name" value="Cyt_oxidase_maturation_cbb3"/>
</dbReference>
<organism evidence="1 2">
    <name type="scientific">Roseivivax isoporae LMG 25204</name>
    <dbReference type="NCBI Taxonomy" id="1449351"/>
    <lineage>
        <taxon>Bacteria</taxon>
        <taxon>Pseudomonadati</taxon>
        <taxon>Pseudomonadota</taxon>
        <taxon>Alphaproteobacteria</taxon>
        <taxon>Rhodobacterales</taxon>
        <taxon>Roseobacteraceae</taxon>
        <taxon>Roseivivax</taxon>
    </lineage>
</organism>
<dbReference type="NCBIfam" id="TIGR00847">
    <property type="entry name" value="ccoS"/>
    <property type="match status" value="1"/>
</dbReference>
<dbReference type="PANTHER" id="PTHR41532:SF1">
    <property type="entry name" value="FIXS PROTEIN"/>
    <property type="match status" value="1"/>
</dbReference>
<dbReference type="AlphaFoldDB" id="X7F9B9"/>
<name>X7F9B9_9RHOB</name>
<dbReference type="EMBL" id="JAME01000016">
    <property type="protein sequence ID" value="ETX28701.1"/>
    <property type="molecule type" value="Genomic_DNA"/>
</dbReference>
<sequence length="52" mass="6014">MNILVFLIPVSLFLGFLGLGAFMWSLRHAQYDDMEGARHRILSDRNDDHPAR</sequence>